<name>A0A0D6DUA1_9LACT</name>
<dbReference type="AlphaFoldDB" id="A0A0D6DUA1"/>
<accession>A0A0D6DUA1</accession>
<evidence type="ECO:0000313" key="3">
    <source>
        <dbReference type="Proteomes" id="UP000033166"/>
    </source>
</evidence>
<keyword evidence="1" id="KW-1133">Transmembrane helix</keyword>
<evidence type="ECO:0000256" key="1">
    <source>
        <dbReference type="SAM" id="Phobius"/>
    </source>
</evidence>
<dbReference type="RefSeq" id="WP_047914806.1">
    <property type="nucleotide sequence ID" value="NZ_LN774769.1"/>
</dbReference>
<sequence length="127" mass="14338">MDMMQRSFKALGIGSFIYLLVLLFNNGTVVDSSAIVYVFLLSIFVGISSYIFDVDALNFMVCLLIHYLIVNIFVILANKMMGFSGSYSHLLVSIFLIYLLAYIVATINTKVTVKELNQQLEKLNHKP</sequence>
<keyword evidence="1" id="KW-0812">Transmembrane</keyword>
<proteinExistence type="predicted"/>
<reference evidence="3" key="1">
    <citation type="submission" date="2015-01" db="EMBL/GenBank/DDBJ databases">
        <authorList>
            <person name="Andreevskaya M."/>
        </authorList>
    </citation>
    <scope>NUCLEOTIDE SEQUENCE [LARGE SCALE GENOMIC DNA]</scope>
    <source>
        <strain evidence="3">MKFS47</strain>
    </source>
</reference>
<dbReference type="STRING" id="1364.LP2241_10327"/>
<dbReference type="Proteomes" id="UP000033166">
    <property type="component" value="Chromosome I"/>
</dbReference>
<dbReference type="InterPro" id="IPR021560">
    <property type="entry name" value="DUF3021"/>
</dbReference>
<dbReference type="Pfam" id="PF11457">
    <property type="entry name" value="DUF3021"/>
    <property type="match status" value="1"/>
</dbReference>
<feature type="transmembrane region" description="Helical" evidence="1">
    <location>
        <begin position="7"/>
        <end position="28"/>
    </location>
</feature>
<feature type="transmembrane region" description="Helical" evidence="1">
    <location>
        <begin position="34"/>
        <end position="52"/>
    </location>
</feature>
<organism evidence="2 3">
    <name type="scientific">Pseudolactococcus piscium MKFS47</name>
    <dbReference type="NCBI Taxonomy" id="297352"/>
    <lineage>
        <taxon>Bacteria</taxon>
        <taxon>Bacillati</taxon>
        <taxon>Bacillota</taxon>
        <taxon>Bacilli</taxon>
        <taxon>Lactobacillales</taxon>
        <taxon>Streptococcaceae</taxon>
        <taxon>Pseudolactococcus</taxon>
    </lineage>
</organism>
<dbReference type="HOGENOM" id="CLU_142172_3_0_9"/>
<keyword evidence="1" id="KW-0472">Membrane</keyword>
<dbReference type="EMBL" id="LN774769">
    <property type="protein sequence ID" value="CEN27539.1"/>
    <property type="molecule type" value="Genomic_DNA"/>
</dbReference>
<feature type="transmembrane region" description="Helical" evidence="1">
    <location>
        <begin position="89"/>
        <end position="107"/>
    </location>
</feature>
<dbReference type="KEGG" id="lpk:LACPI_0339"/>
<gene>
    <name evidence="2" type="ORF">LACPI_0339</name>
</gene>
<feature type="transmembrane region" description="Helical" evidence="1">
    <location>
        <begin position="59"/>
        <end position="77"/>
    </location>
</feature>
<evidence type="ECO:0000313" key="2">
    <source>
        <dbReference type="EMBL" id="CEN27539.1"/>
    </source>
</evidence>
<protein>
    <submittedName>
        <fullName evidence="2">Putative membrane protein</fullName>
    </submittedName>
</protein>